<dbReference type="EMBL" id="RGOB01000050">
    <property type="protein sequence ID" value="NCU53129.1"/>
    <property type="molecule type" value="Genomic_DNA"/>
</dbReference>
<evidence type="ECO:0000313" key="2">
    <source>
        <dbReference type="EMBL" id="NBN87785.1"/>
    </source>
</evidence>
<evidence type="ECO:0000313" key="4">
    <source>
        <dbReference type="EMBL" id="NCU62804.1"/>
    </source>
</evidence>
<name>A0A845S9X4_9PROT</name>
<protein>
    <recommendedName>
        <fullName evidence="1">Segregation and condensation protein A</fullName>
    </recommendedName>
</protein>
<sequence length="254" mass="28998">MDSIVELKPLSLDQAEDKFNLNIDNYEGPLELLLDLAKSQKVDLMKISIVQLADQYLKFINNIKKNLELAADFLVMATWLAYLKSRLLLPDDFEDDFSAIQMAEKLKLQLRKLEAIRFLSDKLVSHKQLGRDIFTKGIREGIKTISTSKYSVSLYELIKSYAEIKRKQNFSIMNISKLPVYTMEEAIKKITSLLKELTDWRDIKDVVPGAFSGSKNLKKSGLAGTFAGSLELVREGKLSIMQKKIFDKILIKAR</sequence>
<evidence type="ECO:0000313" key="3">
    <source>
        <dbReference type="EMBL" id="NCU53129.1"/>
    </source>
</evidence>
<dbReference type="InterPro" id="IPR003768">
    <property type="entry name" value="ScpA"/>
</dbReference>
<dbReference type="EMBL" id="RGGN01000041">
    <property type="protein sequence ID" value="NCU62804.1"/>
    <property type="molecule type" value="Genomic_DNA"/>
</dbReference>
<reference evidence="4 5" key="1">
    <citation type="submission" date="2018-10" db="EMBL/GenBank/DDBJ databases">
        <title>Iterative Subtractive Binning of Freshwater Chronoseries Metagenomes Recovers Nearly Complete Genomes from over Four Hundred Novel Species.</title>
        <authorList>
            <person name="Rodriguez-R L.M."/>
            <person name="Tsementzi D."/>
            <person name="Luo C."/>
            <person name="Konstantinidis K.T."/>
        </authorList>
    </citation>
    <scope>NUCLEOTIDE SEQUENCE [LARGE SCALE GENOMIC DNA]</scope>
    <source>
        <strain evidence="4">WB7_2B_003</strain>
        <strain evidence="2">WB7_6_001</strain>
        <strain evidence="3">WB8_2A_004</strain>
    </source>
</reference>
<dbReference type="PANTHER" id="PTHR33969">
    <property type="entry name" value="SEGREGATION AND CONDENSATION PROTEIN A"/>
    <property type="match status" value="1"/>
</dbReference>
<accession>A0A845S9X4</accession>
<dbReference type="Pfam" id="PF02616">
    <property type="entry name" value="SMC_ScpA"/>
    <property type="match status" value="1"/>
</dbReference>
<dbReference type="Proteomes" id="UP000713222">
    <property type="component" value="Unassembled WGS sequence"/>
</dbReference>
<dbReference type="EMBL" id="RGET01000013">
    <property type="protein sequence ID" value="NBN87785.1"/>
    <property type="molecule type" value="Genomic_DNA"/>
</dbReference>
<dbReference type="AlphaFoldDB" id="A0A845S9X4"/>
<proteinExistence type="predicted"/>
<dbReference type="Gene3D" id="6.10.250.2410">
    <property type="match status" value="1"/>
</dbReference>
<comment type="caution">
    <text evidence="4">The sequence shown here is derived from an EMBL/GenBank/DDBJ whole genome shotgun (WGS) entry which is preliminary data.</text>
</comment>
<gene>
    <name evidence="2" type="ORF">EBV32_01670</name>
    <name evidence="4" type="ORF">EBV78_01745</name>
    <name evidence="3" type="ORF">EBX74_02340</name>
</gene>
<evidence type="ECO:0000256" key="1">
    <source>
        <dbReference type="ARBA" id="ARBA00044777"/>
    </source>
</evidence>
<organism evidence="4 5">
    <name type="scientific">Candidatus Fonsibacter lacus</name>
    <dbReference type="NCBI Taxonomy" id="2576439"/>
    <lineage>
        <taxon>Bacteria</taxon>
        <taxon>Pseudomonadati</taxon>
        <taxon>Pseudomonadota</taxon>
        <taxon>Alphaproteobacteria</taxon>
        <taxon>Candidatus Pelagibacterales</taxon>
        <taxon>Candidatus Pelagibacterales incertae sedis</taxon>
        <taxon>Candidatus Fonsibacter</taxon>
    </lineage>
</organism>
<dbReference type="Proteomes" id="UP000572953">
    <property type="component" value="Unassembled WGS sequence"/>
</dbReference>
<dbReference type="PANTHER" id="PTHR33969:SF2">
    <property type="entry name" value="SEGREGATION AND CONDENSATION PROTEIN A"/>
    <property type="match status" value="1"/>
</dbReference>
<evidence type="ECO:0000313" key="5">
    <source>
        <dbReference type="Proteomes" id="UP000572953"/>
    </source>
</evidence>
<dbReference type="Proteomes" id="UP000747791">
    <property type="component" value="Unassembled WGS sequence"/>
</dbReference>